<protein>
    <submittedName>
        <fullName evidence="1">Uncharacterized protein</fullName>
    </submittedName>
</protein>
<accession>A0L734</accession>
<dbReference type="RefSeq" id="WP_011712932.1">
    <property type="nucleotide sequence ID" value="NC_008576.1"/>
</dbReference>
<keyword evidence="2" id="KW-1185">Reference proteome</keyword>
<sequence>MYARYDYNAGASISNMLSDIVALLTGTTDKATLSASCNQASTQIISQVAAGWTLHDASAGANMQCLKAPLADDASAFKYLCVDLNTTGYLFPKVYEAWDATGHAGTNMASTSDSTSYNQRIDTSNGGSLYIWASARFVMFASQTAAGWASTTKPGPSGIVERTRYLPWDTPAAGWPPFLWCNLGYAMYGTLGYSPRQMQKDETPVTGNAASLTAGTVCFSTLTMPSGSDQKVPDGAGGSTIPAWPLMGHNVNQMPLMYGEISSLCDIWVIPDNMAATHDVLSMDGKQYSVVQTNGPTESMIIRKG</sequence>
<dbReference type="OrthoDB" id="8484417at2"/>
<evidence type="ECO:0000313" key="2">
    <source>
        <dbReference type="Proteomes" id="UP000002586"/>
    </source>
</evidence>
<reference evidence="2" key="1">
    <citation type="journal article" date="2009" name="Appl. Environ. Microbiol.">
        <title>Complete genome sequence of the chemolithoautotrophic marine magnetotactic coccus strain MC-1.</title>
        <authorList>
            <person name="Schubbe S."/>
            <person name="Williams T.J."/>
            <person name="Xie G."/>
            <person name="Kiss H.E."/>
            <person name="Brettin T.S."/>
            <person name="Martinez D."/>
            <person name="Ross C.A."/>
            <person name="Schuler D."/>
            <person name="Cox B.L."/>
            <person name="Nealson K.H."/>
            <person name="Bazylinski D.A."/>
        </authorList>
    </citation>
    <scope>NUCLEOTIDE SEQUENCE [LARGE SCALE GENOMIC DNA]</scope>
    <source>
        <strain evidence="2">ATCC BAA-1437 / JCM 17883 / MC-1</strain>
    </source>
</reference>
<dbReference type="AlphaFoldDB" id="A0L734"/>
<dbReference type="STRING" id="156889.Mmc1_1266"/>
<dbReference type="HOGENOM" id="CLU_911547_0_0_5"/>
<organism evidence="1 2">
    <name type="scientific">Magnetococcus marinus (strain ATCC BAA-1437 / JCM 17883 / MC-1)</name>
    <dbReference type="NCBI Taxonomy" id="156889"/>
    <lineage>
        <taxon>Bacteria</taxon>
        <taxon>Pseudomonadati</taxon>
        <taxon>Pseudomonadota</taxon>
        <taxon>Magnetococcia</taxon>
        <taxon>Magnetococcales</taxon>
        <taxon>Magnetococcaceae</taxon>
        <taxon>Magnetococcus</taxon>
    </lineage>
</organism>
<gene>
    <name evidence="1" type="ordered locus">Mmc1_1266</name>
</gene>
<dbReference type="KEGG" id="mgm:Mmc1_1266"/>
<dbReference type="EMBL" id="CP000471">
    <property type="protein sequence ID" value="ABK43777.1"/>
    <property type="molecule type" value="Genomic_DNA"/>
</dbReference>
<reference evidence="1 2" key="2">
    <citation type="journal article" date="2012" name="Int. J. Syst. Evol. Microbiol.">
        <title>Magnetococcus marinus gen. nov., sp. nov., a marine, magnetotactic bacterium that represents a novel lineage (Magnetococcaceae fam. nov.; Magnetococcales ord. nov.) at the base of the Alphaproteobacteria.</title>
        <authorList>
            <person name="Bazylinski D.A."/>
            <person name="Williams T.J."/>
            <person name="Lefevre C.T."/>
            <person name="Berg R.J."/>
            <person name="Zhang C.L."/>
            <person name="Bowser S.S."/>
            <person name="Dean A.J."/>
            <person name="Beveridge T.J."/>
        </authorList>
    </citation>
    <scope>NUCLEOTIDE SEQUENCE [LARGE SCALE GENOMIC DNA]</scope>
    <source>
        <strain evidence="2">ATCC BAA-1437 / JCM 17883 / MC-1</strain>
    </source>
</reference>
<dbReference type="Proteomes" id="UP000002586">
    <property type="component" value="Chromosome"/>
</dbReference>
<proteinExistence type="predicted"/>
<evidence type="ECO:0000313" key="1">
    <source>
        <dbReference type="EMBL" id="ABK43777.1"/>
    </source>
</evidence>
<name>A0L734_MAGMM</name>